<sequence>MPAVEIDVAGEGYALVREIIGSCVDERGQSGEFFGGGDDIASRGAVAVPFRVNAAAPSGGT</sequence>
<evidence type="ECO:0000313" key="1">
    <source>
        <dbReference type="EMBL" id="MPM99390.1"/>
    </source>
</evidence>
<reference evidence="1" key="1">
    <citation type="submission" date="2019-08" db="EMBL/GenBank/DDBJ databases">
        <authorList>
            <person name="Kucharzyk K."/>
            <person name="Murdoch R.W."/>
            <person name="Higgins S."/>
            <person name="Loffler F."/>
        </authorList>
    </citation>
    <scope>NUCLEOTIDE SEQUENCE</scope>
</reference>
<dbReference type="AlphaFoldDB" id="A0A645EC21"/>
<comment type="caution">
    <text evidence="1">The sequence shown here is derived from an EMBL/GenBank/DDBJ whole genome shotgun (WGS) entry which is preliminary data.</text>
</comment>
<dbReference type="EMBL" id="VSSQ01045487">
    <property type="protein sequence ID" value="MPM99390.1"/>
    <property type="molecule type" value="Genomic_DNA"/>
</dbReference>
<organism evidence="1">
    <name type="scientific">bioreactor metagenome</name>
    <dbReference type="NCBI Taxonomy" id="1076179"/>
    <lineage>
        <taxon>unclassified sequences</taxon>
        <taxon>metagenomes</taxon>
        <taxon>ecological metagenomes</taxon>
    </lineage>
</organism>
<name>A0A645EC21_9ZZZZ</name>
<proteinExistence type="predicted"/>
<gene>
    <name evidence="1" type="ORF">SDC9_146581</name>
</gene>
<protein>
    <submittedName>
        <fullName evidence="1">Uncharacterized protein</fullName>
    </submittedName>
</protein>
<accession>A0A645EC21</accession>